<feature type="domain" description="DUF1468" evidence="2">
    <location>
        <begin position="15"/>
        <end position="149"/>
    </location>
</feature>
<dbReference type="Pfam" id="PF07331">
    <property type="entry name" value="TctB"/>
    <property type="match status" value="1"/>
</dbReference>
<organism evidence="3 4">
    <name type="scientific">Phreatobacter oligotrophus</name>
    <dbReference type="NCBI Taxonomy" id="1122261"/>
    <lineage>
        <taxon>Bacteria</taxon>
        <taxon>Pseudomonadati</taxon>
        <taxon>Pseudomonadota</taxon>
        <taxon>Alphaproteobacteria</taxon>
        <taxon>Hyphomicrobiales</taxon>
        <taxon>Phreatobacteraceae</taxon>
        <taxon>Phreatobacter</taxon>
    </lineage>
</organism>
<feature type="transmembrane region" description="Helical" evidence="1">
    <location>
        <begin position="83"/>
        <end position="110"/>
    </location>
</feature>
<sequence>MSGGGGTGADRPVIVIGAGLIAVAVIVFWQSWALRASFGSQTLGPQMMPFLVSLLLLLFGALTVIAGWKGTFPTRDEADWTSVAWITGGLAVMILLIKTAGFVPACALLFASTARAFGSRRALVDVCIGGAMAAVVYLFFVRLLGLSLPSGFTESWF</sequence>
<reference evidence="3 4" key="1">
    <citation type="submission" date="2018-04" db="EMBL/GenBank/DDBJ databases">
        <title>Genomic Encyclopedia of Archaeal and Bacterial Type Strains, Phase II (KMG-II): from individual species to whole genera.</title>
        <authorList>
            <person name="Goeker M."/>
        </authorList>
    </citation>
    <scope>NUCLEOTIDE SEQUENCE [LARGE SCALE GENOMIC DNA]</scope>
    <source>
        <strain evidence="3 4">DSM 25521</strain>
    </source>
</reference>
<dbReference type="EMBL" id="PZZL01000007">
    <property type="protein sequence ID" value="PTM52871.1"/>
    <property type="molecule type" value="Genomic_DNA"/>
</dbReference>
<gene>
    <name evidence="3" type="ORF">C8P69_107149</name>
</gene>
<comment type="caution">
    <text evidence="3">The sequence shown here is derived from an EMBL/GenBank/DDBJ whole genome shotgun (WGS) entry which is preliminary data.</text>
</comment>
<keyword evidence="1" id="KW-0472">Membrane</keyword>
<feature type="transmembrane region" description="Helical" evidence="1">
    <location>
        <begin position="12"/>
        <end position="29"/>
    </location>
</feature>
<dbReference type="InterPro" id="IPR009936">
    <property type="entry name" value="DUF1468"/>
</dbReference>
<keyword evidence="4" id="KW-1185">Reference proteome</keyword>
<accession>A0A2T4Z074</accession>
<dbReference type="AlphaFoldDB" id="A0A2T4Z074"/>
<feature type="transmembrane region" description="Helical" evidence="1">
    <location>
        <begin position="50"/>
        <end position="68"/>
    </location>
</feature>
<evidence type="ECO:0000256" key="1">
    <source>
        <dbReference type="SAM" id="Phobius"/>
    </source>
</evidence>
<evidence type="ECO:0000313" key="4">
    <source>
        <dbReference type="Proteomes" id="UP000241808"/>
    </source>
</evidence>
<evidence type="ECO:0000313" key="3">
    <source>
        <dbReference type="EMBL" id="PTM52871.1"/>
    </source>
</evidence>
<dbReference type="Proteomes" id="UP000241808">
    <property type="component" value="Unassembled WGS sequence"/>
</dbReference>
<dbReference type="OrthoDB" id="7347328at2"/>
<dbReference type="RefSeq" id="WP_108178514.1">
    <property type="nucleotide sequence ID" value="NZ_PZZL01000007.1"/>
</dbReference>
<proteinExistence type="predicted"/>
<keyword evidence="1" id="KW-1133">Transmembrane helix</keyword>
<name>A0A2T4Z074_9HYPH</name>
<evidence type="ECO:0000259" key="2">
    <source>
        <dbReference type="Pfam" id="PF07331"/>
    </source>
</evidence>
<keyword evidence="1" id="KW-0812">Transmembrane</keyword>
<protein>
    <submittedName>
        <fullName evidence="3">Putative tricarboxylic transport membrane protein</fullName>
    </submittedName>
</protein>
<feature type="transmembrane region" description="Helical" evidence="1">
    <location>
        <begin position="122"/>
        <end position="140"/>
    </location>
</feature>